<dbReference type="EMBL" id="QRGP01000001">
    <property type="protein sequence ID" value="RDV05916.1"/>
    <property type="molecule type" value="Genomic_DNA"/>
</dbReference>
<reference evidence="2" key="1">
    <citation type="submission" date="2018-08" db="EMBL/GenBank/DDBJ databases">
        <authorList>
            <person name="Kim S.-J."/>
            <person name="Jung G.-Y."/>
        </authorList>
    </citation>
    <scope>NUCLEOTIDE SEQUENCE [LARGE SCALE GENOMIC DNA]</scope>
    <source>
        <strain evidence="2">GY_G</strain>
    </source>
</reference>
<protein>
    <submittedName>
        <fullName evidence="1">Uncharacterized protein</fullName>
    </submittedName>
</protein>
<dbReference type="RefSeq" id="WP_115547476.1">
    <property type="nucleotide sequence ID" value="NZ_QRGP01000001.1"/>
</dbReference>
<keyword evidence="2" id="KW-1185">Reference proteome</keyword>
<dbReference type="OrthoDB" id="9127354at2"/>
<organism evidence="1 2">
    <name type="scientific">Sphingorhabdus pulchriflava</name>
    <dbReference type="NCBI Taxonomy" id="2292257"/>
    <lineage>
        <taxon>Bacteria</taxon>
        <taxon>Pseudomonadati</taxon>
        <taxon>Pseudomonadota</taxon>
        <taxon>Alphaproteobacteria</taxon>
        <taxon>Sphingomonadales</taxon>
        <taxon>Sphingomonadaceae</taxon>
        <taxon>Sphingorhabdus</taxon>
    </lineage>
</organism>
<name>A0A371BE79_9SPHN</name>
<dbReference type="Proteomes" id="UP000263833">
    <property type="component" value="Unassembled WGS sequence"/>
</dbReference>
<evidence type="ECO:0000313" key="1">
    <source>
        <dbReference type="EMBL" id="RDV05916.1"/>
    </source>
</evidence>
<dbReference type="AlphaFoldDB" id="A0A371BE79"/>
<evidence type="ECO:0000313" key="2">
    <source>
        <dbReference type="Proteomes" id="UP000263833"/>
    </source>
</evidence>
<proteinExistence type="predicted"/>
<accession>A0A371BE79</accession>
<gene>
    <name evidence="1" type="ORF">DXH95_00180</name>
</gene>
<comment type="caution">
    <text evidence="1">The sequence shown here is derived from an EMBL/GenBank/DDBJ whole genome shotgun (WGS) entry which is preliminary data.</text>
</comment>
<sequence>MTFDNALSRFLSKNTVRKSAEMPVFHSTSAYSARRILFDNVINPQSCNVFQNEKLTYLFYGRPSYKRESRSQITKYWQLPAVFLFDYKVSRYKRIFPFDTGAFENGIYPEFFGMMPRNEYDTGSMPDSPSRLVSSFFVDCERFFKLSPRDKKDFDSRFETTAVDEEIHALYELIVSYSEKIDDRRFSIELQTEHEIHLSDGACKALIIPEEYLESDELVDKCDKMGIEVLSYPSFPLKQEMYYYHIYNIIFELYKEWGIAR</sequence>